<dbReference type="InterPro" id="IPR003959">
    <property type="entry name" value="ATPase_AAA_core"/>
</dbReference>
<protein>
    <submittedName>
        <fullName evidence="5">P-loop containing nucleoside triphosphate hydrolase protein</fullName>
    </submittedName>
</protein>
<dbReference type="SUPFAM" id="SSF52540">
    <property type="entry name" value="P-loop containing nucleoside triphosphate hydrolases"/>
    <property type="match status" value="3"/>
</dbReference>
<evidence type="ECO:0000259" key="4">
    <source>
        <dbReference type="SMART" id="SM00382"/>
    </source>
</evidence>
<evidence type="ECO:0000313" key="6">
    <source>
        <dbReference type="Proteomes" id="UP000246702"/>
    </source>
</evidence>
<dbReference type="AlphaFoldDB" id="A0A317XFI0"/>
<dbReference type="CDD" id="cd00009">
    <property type="entry name" value="AAA"/>
    <property type="match status" value="1"/>
</dbReference>
<keyword evidence="3" id="KW-0067">ATP-binding</keyword>
<name>A0A317XFI0_9EURO</name>
<dbReference type="Pfam" id="PF00004">
    <property type="entry name" value="AAA"/>
    <property type="match status" value="2"/>
</dbReference>
<keyword evidence="2" id="KW-0547">Nucleotide-binding</keyword>
<dbReference type="EMBL" id="MSFK01000001">
    <property type="protein sequence ID" value="PWY96547.1"/>
    <property type="molecule type" value="Genomic_DNA"/>
</dbReference>
<comment type="similarity">
    <text evidence="1">Belongs to the CbxX/CfxQ family.</text>
</comment>
<dbReference type="Proteomes" id="UP000246702">
    <property type="component" value="Unassembled WGS sequence"/>
</dbReference>
<comment type="caution">
    <text evidence="5">The sequence shown here is derived from an EMBL/GenBank/DDBJ whole genome shotgun (WGS) entry which is preliminary data.</text>
</comment>
<dbReference type="GO" id="GO:0016887">
    <property type="term" value="F:ATP hydrolysis activity"/>
    <property type="evidence" value="ECO:0007669"/>
    <property type="project" value="InterPro"/>
</dbReference>
<dbReference type="InterPro" id="IPR041627">
    <property type="entry name" value="AAA_lid_6"/>
</dbReference>
<reference evidence="5 6" key="1">
    <citation type="submission" date="2016-12" db="EMBL/GenBank/DDBJ databases">
        <title>The genomes of Aspergillus section Nigri reveals drivers in fungal speciation.</title>
        <authorList>
            <consortium name="DOE Joint Genome Institute"/>
            <person name="Vesth T.C."/>
            <person name="Nybo J."/>
            <person name="Theobald S."/>
            <person name="Brandl J."/>
            <person name="Frisvad J.C."/>
            <person name="Nielsen K.F."/>
            <person name="Lyhne E.K."/>
            <person name="Kogle M.E."/>
            <person name="Kuo A."/>
            <person name="Riley R."/>
            <person name="Clum A."/>
            <person name="Nolan M."/>
            <person name="Lipzen A."/>
            <person name="Salamov A."/>
            <person name="Henrissat B."/>
            <person name="Wiebenga A."/>
            <person name="De Vries R.P."/>
            <person name="Grigoriev I.V."/>
            <person name="Mortensen U.H."/>
            <person name="Andersen M.R."/>
            <person name="Baker S.E."/>
        </authorList>
    </citation>
    <scope>NUCLEOTIDE SEQUENCE [LARGE SCALE GENOMIC DNA]</scope>
    <source>
        <strain evidence="5 6">CBS 115572</strain>
    </source>
</reference>
<dbReference type="InterPro" id="IPR000641">
    <property type="entry name" value="CbxX/CfxQ"/>
</dbReference>
<dbReference type="PANTHER" id="PTHR43392">
    <property type="entry name" value="AAA-TYPE ATPASE FAMILY PROTEIN / ANKYRIN REPEAT FAMILY PROTEIN"/>
    <property type="match status" value="1"/>
</dbReference>
<evidence type="ECO:0000256" key="1">
    <source>
        <dbReference type="ARBA" id="ARBA00010378"/>
    </source>
</evidence>
<dbReference type="PRINTS" id="PR00819">
    <property type="entry name" value="CBXCFQXSUPER"/>
</dbReference>
<keyword evidence="5" id="KW-0378">Hydrolase</keyword>
<keyword evidence="6" id="KW-1185">Reference proteome</keyword>
<dbReference type="STRING" id="1450535.A0A317XFI0"/>
<dbReference type="OrthoDB" id="2423195at2759"/>
<dbReference type="InterPro" id="IPR003593">
    <property type="entry name" value="AAA+_ATPase"/>
</dbReference>
<organism evidence="5 6">
    <name type="scientific">Aspergillus sclerotioniger CBS 115572</name>
    <dbReference type="NCBI Taxonomy" id="1450535"/>
    <lineage>
        <taxon>Eukaryota</taxon>
        <taxon>Fungi</taxon>
        <taxon>Dikarya</taxon>
        <taxon>Ascomycota</taxon>
        <taxon>Pezizomycotina</taxon>
        <taxon>Eurotiomycetes</taxon>
        <taxon>Eurotiomycetidae</taxon>
        <taxon>Eurotiales</taxon>
        <taxon>Aspergillaceae</taxon>
        <taxon>Aspergillus</taxon>
        <taxon>Aspergillus subgen. Circumdati</taxon>
    </lineage>
</organism>
<evidence type="ECO:0000313" key="5">
    <source>
        <dbReference type="EMBL" id="PWY96547.1"/>
    </source>
</evidence>
<feature type="domain" description="AAA+ ATPase" evidence="4">
    <location>
        <begin position="481"/>
        <end position="624"/>
    </location>
</feature>
<dbReference type="SMART" id="SM00382">
    <property type="entry name" value="AAA"/>
    <property type="match status" value="2"/>
</dbReference>
<dbReference type="PANTHER" id="PTHR43392:SF2">
    <property type="entry name" value="AAA-TYPE ATPASE FAMILY PROTEIN _ ANKYRIN REPEAT FAMILY PROTEIN"/>
    <property type="match status" value="1"/>
</dbReference>
<dbReference type="InterPro" id="IPR050773">
    <property type="entry name" value="CbxX/CfxQ_RuBisCO_ESX"/>
</dbReference>
<dbReference type="Gene3D" id="1.10.8.60">
    <property type="match status" value="2"/>
</dbReference>
<dbReference type="Gene3D" id="3.40.50.300">
    <property type="entry name" value="P-loop containing nucleotide triphosphate hydrolases"/>
    <property type="match status" value="2"/>
</dbReference>
<proteinExistence type="inferred from homology"/>
<dbReference type="RefSeq" id="XP_025473308.1">
    <property type="nucleotide sequence ID" value="XM_025609557.1"/>
</dbReference>
<gene>
    <name evidence="5" type="ORF">BO94DRAFT_505869</name>
</gene>
<dbReference type="GeneID" id="37111700"/>
<evidence type="ECO:0000256" key="2">
    <source>
        <dbReference type="ARBA" id="ARBA00022741"/>
    </source>
</evidence>
<dbReference type="InterPro" id="IPR027417">
    <property type="entry name" value="P-loop_NTPase"/>
</dbReference>
<dbReference type="FunFam" id="3.40.50.300:FF:000216">
    <property type="entry name" value="Type VII secretion ATPase EccA"/>
    <property type="match status" value="2"/>
</dbReference>
<sequence>MFIRRADQLTKDPKSFDKFLAFMEDYTGEIFLILIGPPKDFCDMGASRRFTMKMDLKDYSNEEIYRLLVRILKKRSLHVEGGWDGENMKILARRICRRRTDTSFTNMLALRTVLEQVMGRQASRLCRSSRGVTAKCEKPPNYYFLTKSDLLGPAPLDMRERSEGWKQLQSMIGLQEVKEMIDDLALRANTNYHREIQGLPPIETSLNRVFLGPPGTGKTTVARIYGQLIAELGLISSGDVVLKDPSDFIGQHTGESEANTREILRATEGKVLVIDDAHMLYQGSGHGTNESDSHRIAVVDTLVANISSKPGEDRCIILTGYPDQMKEFFDNSNPGLQRRFLLEEAFRFQDYSVDQLAEILDLKMSRDGLTATDEARKAAIEVLSRALDRPNFGNGGDVENLLGKAKAAFNKRLKGVSDRQGKMIEPVDFDSEYDRAFKISKACESLFSTMIGMDPIITLFKDYQQMAAGMRLREIDPRPYVPFAYVFKGPPGTGKTTTARILGQVFYDMGFLSTSEVIECTATDMTGEYVGQTGPKVIKLLERALGKVLFIDEAYRLAGTSTGHSSTFAEEAIGELVDCMTKPRYARKLVIVLAGYSDDMDRLIQMNPGLRSRLPTDIVFPSMGPAHCFEFLEARLRKLHINVDRHGSDPSGEKYSTMLSMFSRLQKTESWANARDIETLARNIIFQVYKMQKSPGDLSIGLSISMDTVITSLGDLLHQRGQEDENDTPDNTGDK</sequence>
<dbReference type="GO" id="GO:0005524">
    <property type="term" value="F:ATP binding"/>
    <property type="evidence" value="ECO:0007669"/>
    <property type="project" value="UniProtKB-KW"/>
</dbReference>
<evidence type="ECO:0000256" key="3">
    <source>
        <dbReference type="ARBA" id="ARBA00022840"/>
    </source>
</evidence>
<feature type="domain" description="AAA+ ATPase" evidence="4">
    <location>
        <begin position="204"/>
        <end position="352"/>
    </location>
</feature>
<accession>A0A317XFI0</accession>
<dbReference type="Pfam" id="PF17866">
    <property type="entry name" value="AAA_lid_6"/>
    <property type="match status" value="1"/>
</dbReference>